<evidence type="ECO:0000313" key="2">
    <source>
        <dbReference type="Proteomes" id="UP000836387"/>
    </source>
</evidence>
<comment type="caution">
    <text evidence="1">The sequence shown here is derived from an EMBL/GenBank/DDBJ whole genome shotgun (WGS) entry which is preliminary data.</text>
</comment>
<dbReference type="EMBL" id="CADEHS020000012">
    <property type="protein sequence ID" value="CAG9947665.1"/>
    <property type="molecule type" value="Genomic_DNA"/>
</dbReference>
<evidence type="ECO:0000313" key="1">
    <source>
        <dbReference type="EMBL" id="CAG9947665.1"/>
    </source>
</evidence>
<dbReference type="Proteomes" id="UP000836387">
    <property type="component" value="Unassembled WGS sequence"/>
</dbReference>
<accession>A0ACA9U2Z4</accession>
<name>A0ACA9U2Z4_BIOOC</name>
<gene>
    <name evidence="1" type="ORF">CRV2_00012842</name>
</gene>
<proteinExistence type="predicted"/>
<reference evidence="1" key="2">
    <citation type="submission" date="2021-10" db="EMBL/GenBank/DDBJ databases">
        <authorList>
            <person name="Piombo E."/>
        </authorList>
    </citation>
    <scope>NUCLEOTIDE SEQUENCE</scope>
</reference>
<sequence length="121" mass="14300">MASITQLQYTEQRLAEEIQTTENTMAESVRRRKQLNEDFWPRYAQMDRHTDAAQQAKQQFQDDLHRMIEVEVLMKKRKTKLDAELANGREEASPARLVENDFMPKGDMWCTVLLLEDLLKD</sequence>
<reference evidence="1" key="1">
    <citation type="submission" date="2020-04" db="EMBL/GenBank/DDBJ databases">
        <authorList>
            <person name="Broberg M."/>
        </authorList>
    </citation>
    <scope>NUCLEOTIDE SEQUENCE</scope>
</reference>
<protein>
    <submittedName>
        <fullName evidence="1">Uncharacterized protein</fullName>
    </submittedName>
</protein>
<organism evidence="1 2">
    <name type="scientific">Clonostachys rosea f. rosea IK726</name>
    <dbReference type="NCBI Taxonomy" id="1349383"/>
    <lineage>
        <taxon>Eukaryota</taxon>
        <taxon>Fungi</taxon>
        <taxon>Dikarya</taxon>
        <taxon>Ascomycota</taxon>
        <taxon>Pezizomycotina</taxon>
        <taxon>Sordariomycetes</taxon>
        <taxon>Hypocreomycetidae</taxon>
        <taxon>Hypocreales</taxon>
        <taxon>Bionectriaceae</taxon>
        <taxon>Clonostachys</taxon>
    </lineage>
</organism>
<keyword evidence="2" id="KW-1185">Reference proteome</keyword>